<accession>A0A9P6GRC4</accession>
<dbReference type="GO" id="GO:0005737">
    <property type="term" value="C:cytoplasm"/>
    <property type="evidence" value="ECO:0007669"/>
    <property type="project" value="TreeGrafter"/>
</dbReference>
<feature type="domain" description="Helicase C-terminal" evidence="9">
    <location>
        <begin position="2544"/>
        <end position="2687"/>
    </location>
</feature>
<evidence type="ECO:0000313" key="11">
    <source>
        <dbReference type="Proteomes" id="UP000756921"/>
    </source>
</evidence>
<dbReference type="OrthoDB" id="3943268at2759"/>
<evidence type="ECO:0000256" key="5">
    <source>
        <dbReference type="ARBA" id="ARBA00034808"/>
    </source>
</evidence>
<dbReference type="InterPro" id="IPR022698">
    <property type="entry name" value="OrsD"/>
</dbReference>
<name>A0A9P6GRC4_9PLEO</name>
<evidence type="ECO:0000256" key="4">
    <source>
        <dbReference type="ARBA" id="ARBA00034617"/>
    </source>
</evidence>
<feature type="domain" description="Helicase ATP-binding" evidence="8">
    <location>
        <begin position="950"/>
        <end position="1107"/>
    </location>
</feature>
<dbReference type="GO" id="GO:0005524">
    <property type="term" value="F:ATP binding"/>
    <property type="evidence" value="ECO:0007669"/>
    <property type="project" value="UniProtKB-KW"/>
</dbReference>
<sequence>MEFCWDARASASSPANRVLTSPHQQNSQQQQQLAGENLAQANIQKYIHFVKEYGVLCCSEHKAGIENLDVHLRQKHSVPVNERRKFIESCALLRRQGLGSVTLPDAGGPPIQVLGAPLDGFQCKQPACSYLTRNKGQIRLHCNSHGLAFKTGSDALYQKVKMQSFFPASGRQRYFVVCVPDVADSGADARAHKEEVEDILAEYARTQEERKRQEQVMDAEVAKTDKTGWWKFTEWPEHFANRNCVHLAHAIRLPRRDEPKLQKAARAVEQLVEQSVRGLSSLPRETRRWVKSAQANEIHQQPIARLQNPESQARYAGYIVMFVCYVLRIVAAEEADKESEDTESSEGSSTDDSSDGDGSSSDCSDESPPEAHTGRRVKVDPMKDAREMFPWKEDQKLLATMLWEALDSNDEAGHIVLVRRMLSTFIMTTYIRSPFESGLVHFAAVLGFDSETRRLRTAKNYSYLVAGMVYCVRVISVEHLLPPAQREQQGLVERDHYLDLRKRFLADGSFSPTSQLLSLLAYGKFIGMNTGNAGNAFWSEDKKIFYLNGRPIVIHHFQLMAQELLTELEDLLWGELLWVRSPGQRFPIRLDLIQDDVACTRRGMSFVTHGNNGLENGLRWMLERMMQDEQGRKLRSGDGTWNVARVKLYLRSVKRFKELELANLHIDEGMPGRGTEITSMRFRNGALQDRNLFVMDGQIMTVVRYYKSQSQFDKPKVIPRFLPSRLSQVLVVYLAYVQPFEEYLTVEVLGGSFTDYLWANEQGPWHTDHLTRVLKRETGKHLGVALNTLDYRHTAVGIGREVVGDVFGRGYQDEVGEIEEPEVDEDGESPLELQSARTTKIGLANYSVPIDIVKHLSMRSIETFRPLSRRWHEFLGVDGHEVRPSAARKRRWEEEGDGQDKGRDDLAVVVPQKKTKPGGVTASAMSRAMQQALGQATASFKSDEQEQAMFAMVNGQTPLVVVLPTGGGKSLLFMVPACLDHAGVTVVVVPFRALIEDLATRIRARGIDCVEWVNHETNPASVMLVGADVAGGAGFLKYASSLKDKKQLQRVVIDECHLIITSSHWRPKLAKLRNLRVLACPIVLLTATLPPVLEGVLGRSMLIQAATYIRASTVRPNIRYYVSWCGRGKAMEAALAMCRRRQEQLRGGQKGVIYCHSRTACEMLAGALGCKHYHAGELDRTEILASWLDEGGLIVATSALGTGVNFPSIVFVLHVGMPWSMIDYCQESGRAGRSGEVADSVIIVEPGEVERRIREGGASVDVCAMGMFIESEGCRRGKMSEYMDGQRVVCSDMDSAGCDRCGEGRIEWQQAQSLAASEWQEVEASMDELRAGCAICWVLGRAGWQEHRTMLCTAQPMMMGRDMDEFRRGVRDAGNCHSCRRCWVSQKWCATGQDVANSCQWPNIVIPVARAATGIADGLEIIRQCGFQGECEVSCQAYQNSQQQQQLAGENLAQANIQKYIHFVKEYGVLCCSEHKAGIENLDVHLRQKHSVPVNERRKFIESCALLRRQGLGSVTLPDAGGPPIQVLGAPLDGFQCKQPACSYLTRNKGQIRLHCNSHGLAFKTGSDALYQKVKMQSFFPASGRQRYFVVCVPDVADSGADARAHKEEVEDILAEYARTQEERKRQEQVMDAEVAKTDKTGWWKFTEWPEHFANRNCVHLAHAIRLPRRDEPKLQKAARAVEQLVEQSVRGLSSLPRETRRWVKSAQANEIHQQPIARLQNPESQARYAGYIVMFVCYVLRIVAAEEADKESEDTESSEGSSTDDSSDGDGSSSDCSDESPPEAHTGRRVKVDPMKDAREMFPWKEDQKLLATMLWEALDSNDEAGHIVLVRRMLSTFIMTTYIRSPFESGLVHFAAVLGFDSETRRLRTAKNYSYLVAGMVYCVRVISVEHLLPPAQREQQGLVERDHYLDLRKRFLADGSFSPTSQLLSLLAYGKFIGMNTGNAGNAFWSEDKKIFYLNGRPIVIHHFQLMAQELLTELEDLLWGELLWVRSPGQRFPIRLDLIQDDVACTRRGMSFVTHGNNGLENGLRWMLERMMQDEQGRKLRSGDGTWNVARVKLYLRSVKRFKELELANLHIDEGMPGRGTEITSMRFRNGALQDRNLFVMDGQIMTVVRYYKSQSQFDKPKVIPRFLPSRLSQVLVVYLAYVQPFEEYLTVEVLGGSFTDYLWANEQGPWHTDHLTRVLKRETGKHLGVALNTLDYRHTAVGIGREVVGDVFGRGYQDEVGEIEEPEVDEDGESPLELQSARTTKIGLANYSVPIDIVKHLSMRSIETFRPLSRRWHEFLGVDGHEVRPSAARKRRWEEEGDGQDKGRDDLAVVVPQKKTKPGGVTASAMSRAMQQALGQATASFKSDEQEQAMFAMVNGQTPLVVVLPTGGGKSLLFMVPACLDHAGVTVVVVPFRALIEDLATRIRARGIDCVEWVNHETNPASVMLVGADVAGGAGFLKYASSLKDKKQLQRVVIDECHLIITSSHWRPKLAKLRNLRVLACPIVLLTATLPPVLEGVLGRSMLIQAATYIRASTVRPNIRYYVSWCGRGKAMEAALAMCRRRQEQLRGGQKGVIYCHSRTACEMLAGALGCKHYHAGELDRTEILASWLDEGGLIVATSALGTGVNFPSIVFVLHVGMPWSMIDYCQESGRAGRSGEVADSVIIVEPGEVERRIREGGASVDVCAMGMFIESEGCRRGKMSEYMDGQRVVCSDMDSAGCDRCGEGRIEWQQAQSLAASEWQEVEASMDELRAGCAICWVLGRAGWQEHRTMLCTAQPMMMGRDMDEFRRGVRDAGNCHSCRRCWVSQKWCATGQDVANSCQWPNIVIPVARAATGIADGLEIIRQCGFQGECEVSCQAYQNSQQQQQLAGENLAQANIQKYIHFVKEYGVLCCSEHKAGIENLDVHLRQKHSVPVNERRKFIESCALLRRQGLGSVTLPDAGGPPIQVLGAPLDGFQCKQPACSYLTRNKGQIRLHCNSHGLAFKTGSDALYQKVKMQSFFPASGRQRYFVVCVPDVADSGADARAHKEEVEDILAEYARTQEERKRQEQVMDAEVAKTDKTGWWKFTEWPEHFANRNCVHLAHAIRLPRRDEPKLQKAARAVEQLVEQSVRGLSSLPRETRRWVKSAQANEIHQQPIARLQNPESQARYAGYIVMFVCYVLRIVAAEEADKESEDTESSEGSSTDDSSDGDGSSSDCSDESPPEAHTGRRVKVDPMKDAREMFPWKEDQKLLATMLWEALDSNDEAGHIVLVRRMLSTFIMTTYIRSPFESGLVHFAAVLGFDSETRRLRTAKNYSYLVAGMVYCVRVISVEHLLPPAQREQQGLVERDHYLDLRKRFLADGSFSPTSQLLSLLAYGKFIGMNTGNAGNAFWSEDKKIFYLNGRPIVIHHFQLMAQELLTELEDLLWGELLWVRSPGQRFPIRLDLIQDDVACTRRGMSFVTHGNNGLENGLRWMLERMMQDEQGRKLRSGDGTWNVARVKLYLRSVKRFKELELANLHIDEGMPGRGTEITSMRFRNGALQDRNLFVMDGQIMTVVRYYKSQSQFDKPKVIPRFLPSRLSQVLVVYLAYVQPFEEYLTVEVLGGSFTDYLWANEQGPWHTDHLTRVLKRETGKHLGVALNTLDYRHTAVGIGREVVGDVFGRGYQDEVGEIEEPEVDEDGESPLELQSARTTKIGLANYSVPIDIVKHLSMRSIETFRPLSRRWHEFLGVDGHEVRPSAARKRRWEEEGDGQDKGRDDLAVVVPQKKTKPGGVTASAMSRAMQQALGQATASFKSDEQEQAMFAMVNGQTPLVVVLPTGGGKSLLFMVPACLDHAGVTVVVVPFRALIEDLATRIRARGIDCVEWVNHETNPASVMLVGADVAGGAGFLKYASSLKDKKQLQRVVIDECHLIITSSHWRPKLAKLRNLRVLACPIVLLTATLPPVLEGVLGRSMLIQAATYIRASTVRPNIRYYVSWCGRGKAMEAALAMCRRRQEQLRGGQKGVIYCHSRTACEMLAGALGCKHYHAGELDRTEILASWLDEGGLIVATSALGTGVNFPSIVFVLHVGMPWSMIDYCQESGRAGRSGEVADSVIIVEPGEVERRIREGGASVDVCAMGMFIESEGCRRGKMSEYMDGQRVVCSDMDSAGCDRCGEGRIEWQQAQSLAASEWQEVEASMDELRAGCAICWVLGRAGWQEHRTMLCTAQPMMMGRDMDEFRRGVRDAGNCHSCRRCWVSQKWCATGQDVANSCQWPNIVIPVARAATGIADGLEIIRQCGFQGECEVSCQAYQ</sequence>
<evidence type="ECO:0000256" key="6">
    <source>
        <dbReference type="SAM" id="Coils"/>
    </source>
</evidence>
<feature type="region of interest" description="Disordered" evidence="7">
    <location>
        <begin position="3163"/>
        <end position="3207"/>
    </location>
</feature>
<evidence type="ECO:0000259" key="8">
    <source>
        <dbReference type="PROSITE" id="PS51192"/>
    </source>
</evidence>
<organism evidence="10 11">
    <name type="scientific">Paraphaeosphaeria minitans</name>
    <dbReference type="NCBI Taxonomy" id="565426"/>
    <lineage>
        <taxon>Eukaryota</taxon>
        <taxon>Fungi</taxon>
        <taxon>Dikarya</taxon>
        <taxon>Ascomycota</taxon>
        <taxon>Pezizomycotina</taxon>
        <taxon>Dothideomycetes</taxon>
        <taxon>Pleosporomycetidae</taxon>
        <taxon>Pleosporales</taxon>
        <taxon>Massarineae</taxon>
        <taxon>Didymosphaeriaceae</taxon>
        <taxon>Paraphaeosphaeria</taxon>
    </lineage>
</organism>
<dbReference type="Pfam" id="PF00271">
    <property type="entry name" value="Helicase_C"/>
    <property type="match status" value="3"/>
</dbReference>
<feature type="region of interest" description="Disordered" evidence="7">
    <location>
        <begin position="3713"/>
        <end position="3732"/>
    </location>
</feature>
<evidence type="ECO:0000313" key="10">
    <source>
        <dbReference type="EMBL" id="KAF9740462.1"/>
    </source>
</evidence>
<evidence type="ECO:0000256" key="7">
    <source>
        <dbReference type="SAM" id="MobiDB-lite"/>
    </source>
</evidence>
<dbReference type="PROSITE" id="PS51192">
    <property type="entry name" value="HELICASE_ATP_BIND_1"/>
    <property type="match status" value="3"/>
</dbReference>
<dbReference type="EMBL" id="WJXW01000001">
    <property type="protein sequence ID" value="KAF9740462.1"/>
    <property type="molecule type" value="Genomic_DNA"/>
</dbReference>
<keyword evidence="3" id="KW-0067">ATP-binding</keyword>
<dbReference type="InterPro" id="IPR001650">
    <property type="entry name" value="Helicase_C-like"/>
</dbReference>
<feature type="coiled-coil region" evidence="6">
    <location>
        <begin position="1603"/>
        <end position="1630"/>
    </location>
</feature>
<feature type="compositionally biased region" description="Acidic residues" evidence="7">
    <location>
        <begin position="1749"/>
        <end position="1758"/>
    </location>
</feature>
<dbReference type="InterPro" id="IPR011545">
    <property type="entry name" value="DEAD/DEAH_box_helicase_dom"/>
</dbReference>
<dbReference type="GO" id="GO:0003676">
    <property type="term" value="F:nucleic acid binding"/>
    <property type="evidence" value="ECO:0007669"/>
    <property type="project" value="InterPro"/>
</dbReference>
<feature type="compositionally biased region" description="Polar residues" evidence="7">
    <location>
        <begin position="10"/>
        <end position="23"/>
    </location>
</feature>
<dbReference type="GO" id="GO:0043138">
    <property type="term" value="F:3'-5' DNA helicase activity"/>
    <property type="evidence" value="ECO:0007669"/>
    <property type="project" value="UniProtKB-EC"/>
</dbReference>
<feature type="compositionally biased region" description="Acidic residues" evidence="7">
    <location>
        <begin position="3163"/>
        <end position="3172"/>
    </location>
</feature>
<dbReference type="Pfam" id="PF12013">
    <property type="entry name" value="OrsD"/>
    <property type="match status" value="3"/>
</dbReference>
<dbReference type="SMART" id="SM00487">
    <property type="entry name" value="DEXDc"/>
    <property type="match status" value="3"/>
</dbReference>
<feature type="domain" description="Helicase C-terminal" evidence="9">
    <location>
        <begin position="1130"/>
        <end position="1273"/>
    </location>
</feature>
<dbReference type="Proteomes" id="UP000756921">
    <property type="component" value="Unassembled WGS sequence"/>
</dbReference>
<evidence type="ECO:0000256" key="2">
    <source>
        <dbReference type="ARBA" id="ARBA00022741"/>
    </source>
</evidence>
<feature type="domain" description="Helicase ATP-binding" evidence="8">
    <location>
        <begin position="3778"/>
        <end position="3935"/>
    </location>
</feature>
<dbReference type="EC" id="5.6.2.4" evidence="5"/>
<gene>
    <name evidence="10" type="ORF">PMIN01_00001</name>
</gene>
<evidence type="ECO:0000256" key="1">
    <source>
        <dbReference type="ARBA" id="ARBA00005446"/>
    </source>
</evidence>
<proteinExistence type="inferred from homology"/>
<feature type="region of interest" description="Disordered" evidence="7">
    <location>
        <begin position="2299"/>
        <end position="2318"/>
    </location>
</feature>
<dbReference type="InterPro" id="IPR027417">
    <property type="entry name" value="P-loop_NTPase"/>
</dbReference>
<evidence type="ECO:0000259" key="9">
    <source>
        <dbReference type="PROSITE" id="PS51194"/>
    </source>
</evidence>
<feature type="domain" description="Helicase C-terminal" evidence="9">
    <location>
        <begin position="3958"/>
        <end position="4101"/>
    </location>
</feature>
<dbReference type="InterPro" id="IPR013087">
    <property type="entry name" value="Znf_C2H2_type"/>
</dbReference>
<comment type="caution">
    <text evidence="10">The sequence shown here is derived from an EMBL/GenBank/DDBJ whole genome shotgun (WGS) entry which is preliminary data.</text>
</comment>
<dbReference type="GO" id="GO:0000724">
    <property type="term" value="P:double-strand break repair via homologous recombination"/>
    <property type="evidence" value="ECO:0007669"/>
    <property type="project" value="TreeGrafter"/>
</dbReference>
<dbReference type="GO" id="GO:0009378">
    <property type="term" value="F:four-way junction helicase activity"/>
    <property type="evidence" value="ECO:0007669"/>
    <property type="project" value="TreeGrafter"/>
</dbReference>
<reference evidence="10" key="1">
    <citation type="journal article" date="2020" name="Mol. Plant Microbe Interact.">
        <title>Genome Sequence of the Biocontrol Agent Coniothyrium minitans strain Conio (IMI 134523).</title>
        <authorList>
            <person name="Patel D."/>
            <person name="Shittu T.A."/>
            <person name="Baroncelli R."/>
            <person name="Muthumeenakshi S."/>
            <person name="Osborne T.H."/>
            <person name="Janganan T.K."/>
            <person name="Sreenivasaprasad S."/>
        </authorList>
    </citation>
    <scope>NUCLEOTIDE SEQUENCE</scope>
    <source>
        <strain evidence="10">Conio</strain>
    </source>
</reference>
<dbReference type="SMART" id="SM00355">
    <property type="entry name" value="ZnF_C2H2"/>
    <property type="match status" value="3"/>
</dbReference>
<feature type="compositionally biased region" description="Low complexity" evidence="7">
    <location>
        <begin position="345"/>
        <end position="362"/>
    </location>
</feature>
<evidence type="ECO:0000256" key="3">
    <source>
        <dbReference type="ARBA" id="ARBA00022840"/>
    </source>
</evidence>
<keyword evidence="2" id="KW-0547">Nucleotide-binding</keyword>
<feature type="region of interest" description="Disordered" evidence="7">
    <location>
        <begin position="885"/>
        <end position="904"/>
    </location>
</feature>
<comment type="similarity">
    <text evidence="1">Belongs to the helicase family. RecQ subfamily.</text>
</comment>
<feature type="region of interest" description="Disordered" evidence="7">
    <location>
        <begin position="1"/>
        <end position="24"/>
    </location>
</feature>
<feature type="region of interest" description="Disordered" evidence="7">
    <location>
        <begin position="335"/>
        <end position="379"/>
    </location>
</feature>
<feature type="compositionally biased region" description="Low complexity" evidence="7">
    <location>
        <begin position="1759"/>
        <end position="1776"/>
    </location>
</feature>
<dbReference type="PANTHER" id="PTHR13710:SF154">
    <property type="entry name" value="RECQ HELICASE, PUTATIVE (AFU_ORTHOLOGUE AFUA_6G14720)-RELATED"/>
    <property type="match status" value="1"/>
</dbReference>
<feature type="compositionally biased region" description="Acidic residues" evidence="7">
    <location>
        <begin position="335"/>
        <end position="344"/>
    </location>
</feature>
<feature type="coiled-coil region" evidence="6">
    <location>
        <begin position="189"/>
        <end position="216"/>
    </location>
</feature>
<feature type="domain" description="Helicase ATP-binding" evidence="8">
    <location>
        <begin position="2364"/>
        <end position="2521"/>
    </location>
</feature>
<dbReference type="Pfam" id="PF00270">
    <property type="entry name" value="DEAD"/>
    <property type="match status" value="3"/>
</dbReference>
<dbReference type="PANTHER" id="PTHR13710">
    <property type="entry name" value="DNA HELICASE RECQ FAMILY MEMBER"/>
    <property type="match status" value="1"/>
</dbReference>
<protein>
    <recommendedName>
        <fullName evidence="5">DNA 3'-5' helicase</fullName>
        <ecNumber evidence="5">5.6.2.4</ecNumber>
    </recommendedName>
</protein>
<feature type="compositionally biased region" description="Low complexity" evidence="7">
    <location>
        <begin position="3173"/>
        <end position="3190"/>
    </location>
</feature>
<keyword evidence="11" id="KW-1185">Reference proteome</keyword>
<dbReference type="SUPFAM" id="SSF52540">
    <property type="entry name" value="P-loop containing nucleoside triphosphate hydrolases"/>
    <property type="match status" value="3"/>
</dbReference>
<dbReference type="SMART" id="SM00490">
    <property type="entry name" value="HELICc"/>
    <property type="match status" value="3"/>
</dbReference>
<comment type="catalytic activity">
    <reaction evidence="4">
        <text>Couples ATP hydrolysis with the unwinding of duplex DNA by translocating in the 3'-5' direction.</text>
        <dbReference type="EC" id="5.6.2.4"/>
    </reaction>
</comment>
<dbReference type="PROSITE" id="PS51194">
    <property type="entry name" value="HELICASE_CTER"/>
    <property type="match status" value="3"/>
</dbReference>
<dbReference type="GO" id="GO:0005694">
    <property type="term" value="C:chromosome"/>
    <property type="evidence" value="ECO:0007669"/>
    <property type="project" value="TreeGrafter"/>
</dbReference>
<feature type="coiled-coil region" evidence="6">
    <location>
        <begin position="3017"/>
        <end position="3044"/>
    </location>
</feature>
<dbReference type="Gene3D" id="3.40.50.300">
    <property type="entry name" value="P-loop containing nucleotide triphosphate hydrolases"/>
    <property type="match status" value="6"/>
</dbReference>
<feature type="region of interest" description="Disordered" evidence="7">
    <location>
        <begin position="1749"/>
        <end position="1793"/>
    </location>
</feature>
<keyword evidence="6" id="KW-0175">Coiled coil</keyword>
<dbReference type="InterPro" id="IPR014001">
    <property type="entry name" value="Helicase_ATP-bd"/>
</dbReference>